<dbReference type="AlphaFoldDB" id="D8MW42"/>
<keyword evidence="2" id="KW-1185">Reference proteome</keyword>
<evidence type="ECO:0000313" key="2">
    <source>
        <dbReference type="Proteomes" id="UP000008793"/>
    </source>
</evidence>
<reference evidence="1 2" key="1">
    <citation type="journal article" date="2010" name="BMC Genomics">
        <title>Genome comparison of the epiphytic bacteria Erwinia billingiae and E. tasmaniensis with the pear pathogen E. pyrifoliae.</title>
        <authorList>
            <person name="Kube M."/>
            <person name="Migdoll A.M."/>
            <person name="Gehring I."/>
            <person name="Heitmann K."/>
            <person name="Mayer Y."/>
            <person name="Kuhl H."/>
            <person name="Knaust F."/>
            <person name="Geider K."/>
            <person name="Reinhardt R."/>
        </authorList>
    </citation>
    <scope>NUCLEOTIDE SEQUENCE [LARGE SCALE GENOMIC DNA]</scope>
    <source>
        <strain evidence="1 2">Eb661</strain>
    </source>
</reference>
<dbReference type="Proteomes" id="UP000008793">
    <property type="component" value="Chromosome"/>
</dbReference>
<gene>
    <name evidence="1" type="ordered locus">EbC_35180</name>
</gene>
<sequence>MQPGRKVVQKKRQALCPPFGSAFQTAAARDDRMPFSNDA</sequence>
<accession>D8MW42</accession>
<evidence type="ECO:0000313" key="1">
    <source>
        <dbReference type="EMBL" id="CAX61049.1"/>
    </source>
</evidence>
<dbReference type="HOGENOM" id="CLU_3309416_0_0_6"/>
<dbReference type="KEGG" id="ebi:EbC_35180"/>
<dbReference type="STRING" id="634500.EbC_35180"/>
<name>D8MW42_ERWBE</name>
<organism evidence="2">
    <name type="scientific">Erwinia billingiae (strain Eb661)</name>
    <dbReference type="NCBI Taxonomy" id="634500"/>
    <lineage>
        <taxon>Bacteria</taxon>
        <taxon>Pseudomonadati</taxon>
        <taxon>Pseudomonadota</taxon>
        <taxon>Gammaproteobacteria</taxon>
        <taxon>Enterobacterales</taxon>
        <taxon>Erwiniaceae</taxon>
        <taxon>Erwinia</taxon>
    </lineage>
</organism>
<proteinExistence type="predicted"/>
<protein>
    <submittedName>
        <fullName evidence="1">Uncharacterized protein</fullName>
    </submittedName>
</protein>
<dbReference type="EMBL" id="FP236843">
    <property type="protein sequence ID" value="CAX61049.1"/>
    <property type="molecule type" value="Genomic_DNA"/>
</dbReference>